<protein>
    <submittedName>
        <fullName evidence="1">Uncharacterized protein</fullName>
    </submittedName>
</protein>
<reference evidence="2" key="1">
    <citation type="submission" date="2014-06" db="EMBL/GenBank/DDBJ databases">
        <authorList>
            <person name="Berkman P.J."/>
        </authorList>
    </citation>
    <scope>NUCLEOTIDE SEQUENCE [LARGE SCALE GENOMIC DNA]</scope>
</reference>
<evidence type="ECO:0000313" key="1">
    <source>
        <dbReference type="EMBL" id="CDR99459.1"/>
    </source>
</evidence>
<evidence type="ECO:0000313" key="2">
    <source>
        <dbReference type="Proteomes" id="UP000242770"/>
    </source>
</evidence>
<accession>A0A0F7RWK1</accession>
<organism evidence="1 2">
    <name type="scientific">Sporisorium scitamineum</name>
    <dbReference type="NCBI Taxonomy" id="49012"/>
    <lineage>
        <taxon>Eukaryota</taxon>
        <taxon>Fungi</taxon>
        <taxon>Dikarya</taxon>
        <taxon>Basidiomycota</taxon>
        <taxon>Ustilaginomycotina</taxon>
        <taxon>Ustilaginomycetes</taxon>
        <taxon>Ustilaginales</taxon>
        <taxon>Ustilaginaceae</taxon>
        <taxon>Sporisorium</taxon>
    </lineage>
</organism>
<keyword evidence="2" id="KW-1185">Reference proteome</keyword>
<dbReference type="EMBL" id="CCFA01001091">
    <property type="protein sequence ID" value="CDR99459.1"/>
    <property type="molecule type" value="Genomic_DNA"/>
</dbReference>
<gene>
    <name evidence="1" type="primary">SSCI21170.1</name>
</gene>
<sequence>MVGAVAAATAADVDDEMGIVDEIAGIDTGIAAMGTAWSNA</sequence>
<dbReference type="AlphaFoldDB" id="A0A0F7RWK1"/>
<proteinExistence type="predicted"/>
<name>A0A0F7RWK1_9BASI</name>
<dbReference type="Proteomes" id="UP000242770">
    <property type="component" value="Unassembled WGS sequence"/>
</dbReference>